<proteinExistence type="predicted"/>
<evidence type="ECO:0000256" key="2">
    <source>
        <dbReference type="ARBA" id="ARBA00023125"/>
    </source>
</evidence>
<keyword evidence="2 4" id="KW-0238">DNA-binding</keyword>
<keyword evidence="1" id="KW-0229">DNA integration</keyword>
<keyword evidence="8" id="KW-1185">Reference proteome</keyword>
<dbReference type="Pfam" id="PF00589">
    <property type="entry name" value="Phage_integrase"/>
    <property type="match status" value="1"/>
</dbReference>
<evidence type="ECO:0000256" key="3">
    <source>
        <dbReference type="ARBA" id="ARBA00023172"/>
    </source>
</evidence>
<reference evidence="7 8" key="1">
    <citation type="journal article" date="2021" name="Int. J. Syst. Evol. Microbiol.">
        <title>Reticulibacter mediterranei gen. nov., sp. nov., within the new family Reticulibacteraceae fam. nov., and Ktedonospora formicarum gen. nov., sp. nov., Ktedonobacter robiniae sp. nov., Dictyobacter formicarum sp. nov. and Dictyobacter arantiisoli sp. nov., belonging to the class Ktedonobacteria.</title>
        <authorList>
            <person name="Yabe S."/>
            <person name="Zheng Y."/>
            <person name="Wang C.M."/>
            <person name="Sakai Y."/>
            <person name="Abe K."/>
            <person name="Yokota A."/>
            <person name="Donadio S."/>
            <person name="Cavaletti L."/>
            <person name="Monciardini P."/>
        </authorList>
    </citation>
    <scope>NUCLEOTIDE SEQUENCE [LARGE SCALE GENOMIC DNA]</scope>
    <source>
        <strain evidence="7 8">SOSP1-9</strain>
    </source>
</reference>
<dbReference type="SUPFAM" id="SSF56349">
    <property type="entry name" value="DNA breaking-rejoining enzymes"/>
    <property type="match status" value="1"/>
</dbReference>
<dbReference type="Proteomes" id="UP000635565">
    <property type="component" value="Unassembled WGS sequence"/>
</dbReference>
<evidence type="ECO:0000313" key="8">
    <source>
        <dbReference type="Proteomes" id="UP000635565"/>
    </source>
</evidence>
<evidence type="ECO:0000256" key="4">
    <source>
        <dbReference type="PROSITE-ProRule" id="PRU01248"/>
    </source>
</evidence>
<evidence type="ECO:0000256" key="1">
    <source>
        <dbReference type="ARBA" id="ARBA00022908"/>
    </source>
</evidence>
<name>A0ABQ3VRW2_9CHLR</name>
<dbReference type="InterPro" id="IPR013762">
    <property type="entry name" value="Integrase-like_cat_sf"/>
</dbReference>
<feature type="domain" description="Tyr recombinase" evidence="5">
    <location>
        <begin position="122"/>
        <end position="293"/>
    </location>
</feature>
<dbReference type="PROSITE" id="PS51898">
    <property type="entry name" value="TYR_RECOMBINASE"/>
    <property type="match status" value="1"/>
</dbReference>
<evidence type="ECO:0000313" key="7">
    <source>
        <dbReference type="EMBL" id="GHO88434.1"/>
    </source>
</evidence>
<dbReference type="PANTHER" id="PTHR30349:SF81">
    <property type="entry name" value="TYROSINE RECOMBINASE XERC"/>
    <property type="match status" value="1"/>
</dbReference>
<dbReference type="InterPro" id="IPR050090">
    <property type="entry name" value="Tyrosine_recombinase_XerCD"/>
</dbReference>
<dbReference type="Pfam" id="PF13495">
    <property type="entry name" value="Phage_int_SAM_4"/>
    <property type="match status" value="1"/>
</dbReference>
<gene>
    <name evidence="7" type="ORF">KSZ_64400</name>
</gene>
<dbReference type="CDD" id="cd00397">
    <property type="entry name" value="DNA_BRE_C"/>
    <property type="match status" value="1"/>
</dbReference>
<protein>
    <recommendedName>
        <fullName evidence="9">Integrase</fullName>
    </recommendedName>
</protein>
<dbReference type="InterPro" id="IPR010998">
    <property type="entry name" value="Integrase_recombinase_N"/>
</dbReference>
<organism evidence="7 8">
    <name type="scientific">Dictyobacter formicarum</name>
    <dbReference type="NCBI Taxonomy" id="2778368"/>
    <lineage>
        <taxon>Bacteria</taxon>
        <taxon>Bacillati</taxon>
        <taxon>Chloroflexota</taxon>
        <taxon>Ktedonobacteria</taxon>
        <taxon>Ktedonobacterales</taxon>
        <taxon>Dictyobacteraceae</taxon>
        <taxon>Dictyobacter</taxon>
    </lineage>
</organism>
<dbReference type="RefSeq" id="WP_201366019.1">
    <property type="nucleotide sequence ID" value="NZ_BNJJ01000024.1"/>
</dbReference>
<dbReference type="PROSITE" id="PS51900">
    <property type="entry name" value="CB"/>
    <property type="match status" value="1"/>
</dbReference>
<evidence type="ECO:0000259" key="5">
    <source>
        <dbReference type="PROSITE" id="PS51898"/>
    </source>
</evidence>
<sequence length="293" mass="33605">MSWSSLPGENVLVETHTLLDQYKQFLAGKAEGTTEAYLRTVRHFIAWLVQRLGDQGHFQPALLTKPAVEEYLRHLEQDGLSINHRIRVKSTISNFSQFLIEEKGVLQRNPTRGVDLPPAPPVIPSHLSNEQRSILCSLVAQENDYRGTALFALGYWAGCRVSDVSWLQMMHVHIDTRSGYLHVGYKGSKWRDIDLLEEAREPLHNYLQATSNTTRTYVFTSQRSERLTEEGIHYWFRALKARSSKAQFSVIQELTFHDLRRDFAFRARDAGWSLENLAQYLGVIINKGSIATF</sequence>
<feature type="domain" description="Core-binding (CB)" evidence="6">
    <location>
        <begin position="13"/>
        <end position="100"/>
    </location>
</feature>
<evidence type="ECO:0000259" key="6">
    <source>
        <dbReference type="PROSITE" id="PS51900"/>
    </source>
</evidence>
<dbReference type="PANTHER" id="PTHR30349">
    <property type="entry name" value="PHAGE INTEGRASE-RELATED"/>
    <property type="match status" value="1"/>
</dbReference>
<comment type="caution">
    <text evidence="7">The sequence shown here is derived from an EMBL/GenBank/DDBJ whole genome shotgun (WGS) entry which is preliminary data.</text>
</comment>
<dbReference type="InterPro" id="IPR002104">
    <property type="entry name" value="Integrase_catalytic"/>
</dbReference>
<accession>A0ABQ3VRW2</accession>
<keyword evidence="3" id="KW-0233">DNA recombination</keyword>
<dbReference type="InterPro" id="IPR004107">
    <property type="entry name" value="Integrase_SAM-like_N"/>
</dbReference>
<dbReference type="EMBL" id="BNJJ01000024">
    <property type="protein sequence ID" value="GHO88434.1"/>
    <property type="molecule type" value="Genomic_DNA"/>
</dbReference>
<dbReference type="InterPro" id="IPR011010">
    <property type="entry name" value="DNA_brk_join_enz"/>
</dbReference>
<dbReference type="Gene3D" id="1.10.443.10">
    <property type="entry name" value="Intergrase catalytic core"/>
    <property type="match status" value="1"/>
</dbReference>
<dbReference type="Gene3D" id="1.10.150.130">
    <property type="match status" value="1"/>
</dbReference>
<dbReference type="InterPro" id="IPR044068">
    <property type="entry name" value="CB"/>
</dbReference>
<evidence type="ECO:0008006" key="9">
    <source>
        <dbReference type="Google" id="ProtNLM"/>
    </source>
</evidence>